<proteinExistence type="predicted"/>
<gene>
    <name evidence="8" type="ORF">CHS0354_031635</name>
</gene>
<dbReference type="GO" id="GO:0051378">
    <property type="term" value="F:serotonin binding"/>
    <property type="evidence" value="ECO:0007669"/>
    <property type="project" value="TreeGrafter"/>
</dbReference>
<dbReference type="AlphaFoldDB" id="A0AAE0VWE1"/>
<evidence type="ECO:0000256" key="1">
    <source>
        <dbReference type="ARBA" id="ARBA00004141"/>
    </source>
</evidence>
<name>A0AAE0VWE1_9BIVA</name>
<feature type="non-terminal residue" evidence="8">
    <location>
        <position position="204"/>
    </location>
</feature>
<evidence type="ECO:0000256" key="7">
    <source>
        <dbReference type="SAM" id="Phobius"/>
    </source>
</evidence>
<dbReference type="Proteomes" id="UP001195483">
    <property type="component" value="Unassembled WGS sequence"/>
</dbReference>
<dbReference type="GO" id="GO:0005335">
    <property type="term" value="F:serotonin:sodium:chloride symporter activity"/>
    <property type="evidence" value="ECO:0007669"/>
    <property type="project" value="TreeGrafter"/>
</dbReference>
<dbReference type="Pfam" id="PF00209">
    <property type="entry name" value="SNF"/>
    <property type="match status" value="1"/>
</dbReference>
<dbReference type="PROSITE" id="PS50267">
    <property type="entry name" value="NA_NEUROTRAN_SYMP_3"/>
    <property type="match status" value="1"/>
</dbReference>
<evidence type="ECO:0000313" key="8">
    <source>
        <dbReference type="EMBL" id="KAK3591525.1"/>
    </source>
</evidence>
<feature type="transmembrane region" description="Helical" evidence="7">
    <location>
        <begin position="27"/>
        <end position="54"/>
    </location>
</feature>
<accession>A0AAE0VWE1</accession>
<reference evidence="8" key="2">
    <citation type="journal article" date="2021" name="Genome Biol. Evol.">
        <title>Developing a high-quality reference genome for a parasitic bivalve with doubly uniparental inheritance (Bivalvia: Unionida).</title>
        <authorList>
            <person name="Smith C.H."/>
        </authorList>
    </citation>
    <scope>NUCLEOTIDE SEQUENCE</scope>
    <source>
        <strain evidence="8">CHS0354</strain>
        <tissue evidence="8">Mantle</tissue>
    </source>
</reference>
<keyword evidence="2" id="KW-0813">Transport</keyword>
<keyword evidence="4 7" id="KW-1133">Transmembrane helix</keyword>
<reference evidence="8" key="1">
    <citation type="journal article" date="2021" name="Genome Biol. Evol.">
        <title>A High-Quality Reference Genome for a Parasitic Bivalve with Doubly Uniparental Inheritance (Bivalvia: Unionida).</title>
        <authorList>
            <person name="Smith C.H."/>
        </authorList>
    </citation>
    <scope>NUCLEOTIDE SEQUENCE</scope>
    <source>
        <strain evidence="8">CHS0354</strain>
    </source>
</reference>
<sequence length="204" mass="23363">MELALGQFQRCGCLTVWKRICPMFKGLGIAICVVATYVSWYYNTIIAWSFYYFFSSMRSEVPWKHCNHSWNTPNCTSFADRIELIQEAANNTGNMSRTINFSHYKLANEEFFENAVLGLDKANGLEYVGPVKWEIAMCLLLVFTIVYFALWKGVKSSGKAVWITATMPYVVLLILLVRGCTLEGASRGIYYYLNPEFDRMLDIG</sequence>
<keyword evidence="6" id="KW-1015">Disulfide bond</keyword>
<feature type="transmembrane region" description="Helical" evidence="7">
    <location>
        <begin position="160"/>
        <end position="177"/>
    </location>
</feature>
<dbReference type="InterPro" id="IPR037272">
    <property type="entry name" value="SNS_sf"/>
</dbReference>
<comment type="subcellular location">
    <subcellularLocation>
        <location evidence="1">Membrane</location>
        <topology evidence="1">Multi-pass membrane protein</topology>
    </subcellularLocation>
</comment>
<evidence type="ECO:0000256" key="5">
    <source>
        <dbReference type="ARBA" id="ARBA00023136"/>
    </source>
</evidence>
<dbReference type="GO" id="GO:0006865">
    <property type="term" value="P:amino acid transport"/>
    <property type="evidence" value="ECO:0007669"/>
    <property type="project" value="TreeGrafter"/>
</dbReference>
<feature type="transmembrane region" description="Helical" evidence="7">
    <location>
        <begin position="135"/>
        <end position="154"/>
    </location>
</feature>
<dbReference type="GO" id="GO:0098793">
    <property type="term" value="C:presynapse"/>
    <property type="evidence" value="ECO:0007669"/>
    <property type="project" value="GOC"/>
</dbReference>
<evidence type="ECO:0000256" key="6">
    <source>
        <dbReference type="PIRSR" id="PIRSR600175-2"/>
    </source>
</evidence>
<keyword evidence="3 7" id="KW-0812">Transmembrane</keyword>
<keyword evidence="5 7" id="KW-0472">Membrane</keyword>
<dbReference type="InterPro" id="IPR000175">
    <property type="entry name" value="Na/ntran_symport"/>
</dbReference>
<evidence type="ECO:0000256" key="3">
    <source>
        <dbReference type="ARBA" id="ARBA00022692"/>
    </source>
</evidence>
<comment type="caution">
    <text evidence="8">The sequence shown here is derived from an EMBL/GenBank/DDBJ whole genome shotgun (WGS) entry which is preliminary data.</text>
</comment>
<dbReference type="SUPFAM" id="SSF161070">
    <property type="entry name" value="SNF-like"/>
    <property type="match status" value="1"/>
</dbReference>
<protein>
    <submittedName>
        <fullName evidence="8">Uncharacterized protein</fullName>
    </submittedName>
</protein>
<dbReference type="PANTHER" id="PTHR11616:SF279">
    <property type="entry name" value="SODIUM-DEPENDENT SEROTONIN TRANSPORTER"/>
    <property type="match status" value="1"/>
</dbReference>
<dbReference type="GO" id="GO:0005886">
    <property type="term" value="C:plasma membrane"/>
    <property type="evidence" value="ECO:0007669"/>
    <property type="project" value="TreeGrafter"/>
</dbReference>
<keyword evidence="9" id="KW-1185">Reference proteome</keyword>
<dbReference type="PANTHER" id="PTHR11616">
    <property type="entry name" value="SODIUM/CHLORIDE DEPENDENT TRANSPORTER"/>
    <property type="match status" value="1"/>
</dbReference>
<evidence type="ECO:0000256" key="4">
    <source>
        <dbReference type="ARBA" id="ARBA00022989"/>
    </source>
</evidence>
<reference evidence="8" key="3">
    <citation type="submission" date="2023-05" db="EMBL/GenBank/DDBJ databases">
        <authorList>
            <person name="Smith C.H."/>
        </authorList>
    </citation>
    <scope>NUCLEOTIDE SEQUENCE</scope>
    <source>
        <strain evidence="8">CHS0354</strain>
        <tissue evidence="8">Mantle</tissue>
    </source>
</reference>
<evidence type="ECO:0000313" key="9">
    <source>
        <dbReference type="Proteomes" id="UP001195483"/>
    </source>
</evidence>
<dbReference type="EMBL" id="JAEAOA010001888">
    <property type="protein sequence ID" value="KAK3591525.1"/>
    <property type="molecule type" value="Genomic_DNA"/>
</dbReference>
<dbReference type="GO" id="GO:0043005">
    <property type="term" value="C:neuron projection"/>
    <property type="evidence" value="ECO:0007669"/>
    <property type="project" value="TreeGrafter"/>
</dbReference>
<evidence type="ECO:0000256" key="2">
    <source>
        <dbReference type="ARBA" id="ARBA00022448"/>
    </source>
</evidence>
<feature type="disulfide bond" evidence="6">
    <location>
        <begin position="66"/>
        <end position="75"/>
    </location>
</feature>
<organism evidence="8 9">
    <name type="scientific">Potamilus streckersoni</name>
    <dbReference type="NCBI Taxonomy" id="2493646"/>
    <lineage>
        <taxon>Eukaryota</taxon>
        <taxon>Metazoa</taxon>
        <taxon>Spiralia</taxon>
        <taxon>Lophotrochozoa</taxon>
        <taxon>Mollusca</taxon>
        <taxon>Bivalvia</taxon>
        <taxon>Autobranchia</taxon>
        <taxon>Heteroconchia</taxon>
        <taxon>Palaeoheterodonta</taxon>
        <taxon>Unionida</taxon>
        <taxon>Unionoidea</taxon>
        <taxon>Unionidae</taxon>
        <taxon>Ambleminae</taxon>
        <taxon>Lampsilini</taxon>
        <taxon>Potamilus</taxon>
    </lineage>
</organism>
<dbReference type="PRINTS" id="PR00176">
    <property type="entry name" value="NANEUSMPORT"/>
</dbReference>